<dbReference type="STRING" id="1352936.M878_31535"/>
<dbReference type="InterPro" id="IPR018958">
    <property type="entry name" value="Knr4/Smi1-like_dom"/>
</dbReference>
<accession>V6JWD9</accession>
<dbReference type="EMBL" id="AWQX01000269">
    <property type="protein sequence ID" value="EST24215.1"/>
    <property type="molecule type" value="Genomic_DNA"/>
</dbReference>
<gene>
    <name evidence="2" type="ORF">M878_31535</name>
</gene>
<evidence type="ECO:0000313" key="3">
    <source>
        <dbReference type="Proteomes" id="UP000017984"/>
    </source>
</evidence>
<dbReference type="RefSeq" id="WP_023551004.1">
    <property type="nucleotide sequence ID" value="NZ_CM002285.1"/>
</dbReference>
<dbReference type="PATRIC" id="fig|1352936.5.peg.6564"/>
<dbReference type="SUPFAM" id="SSF160631">
    <property type="entry name" value="SMI1/KNR4-like"/>
    <property type="match status" value="1"/>
</dbReference>
<name>V6JWD9_STRRC</name>
<keyword evidence="3" id="KW-1185">Reference proteome</keyword>
<comment type="caution">
    <text evidence="2">The sequence shown here is derived from an EMBL/GenBank/DDBJ whole genome shotgun (WGS) entry which is preliminary data.</text>
</comment>
<reference evidence="2 3" key="1">
    <citation type="journal article" date="2014" name="Genome Announc.">
        <title>Draft Genome Sequence of Streptomyces roseochromogenes subsp. oscitans DS 12.976, Producer of the Aminocoumarin Antibiotic Clorobiocin.</title>
        <authorList>
            <person name="Ruckert C."/>
            <person name="Kalinowski J."/>
            <person name="Heide L."/>
            <person name="Apel A.K."/>
        </authorList>
    </citation>
    <scope>NUCLEOTIDE SEQUENCE [LARGE SCALE GENOMIC DNA]</scope>
    <source>
        <strain evidence="2 3">DS 12.976</strain>
    </source>
</reference>
<feature type="domain" description="Knr4/Smi1-like" evidence="1">
    <location>
        <begin position="24"/>
        <end position="157"/>
    </location>
</feature>
<evidence type="ECO:0000313" key="2">
    <source>
        <dbReference type="EMBL" id="EST24215.1"/>
    </source>
</evidence>
<evidence type="ECO:0000259" key="1">
    <source>
        <dbReference type="SMART" id="SM00860"/>
    </source>
</evidence>
<organism evidence="2 3">
    <name type="scientific">Streptomyces roseochromogenus subsp. oscitans DS 12.976</name>
    <dbReference type="NCBI Taxonomy" id="1352936"/>
    <lineage>
        <taxon>Bacteria</taxon>
        <taxon>Bacillati</taxon>
        <taxon>Actinomycetota</taxon>
        <taxon>Actinomycetes</taxon>
        <taxon>Kitasatosporales</taxon>
        <taxon>Streptomycetaceae</taxon>
        <taxon>Streptomyces</taxon>
    </lineage>
</organism>
<dbReference type="Proteomes" id="UP000017984">
    <property type="component" value="Chromosome"/>
</dbReference>
<protein>
    <recommendedName>
        <fullName evidence="1">Knr4/Smi1-like domain-containing protein</fullName>
    </recommendedName>
</protein>
<proteinExistence type="predicted"/>
<dbReference type="HOGENOM" id="CLU_107171_0_0_11"/>
<dbReference type="AlphaFoldDB" id="V6JWD9"/>
<sequence length="187" mass="20194">MGHPAMSHPAILRLGQVLEAPPTGGDRVDWDVLFEESGLRLPEDYRAFVEVYGGGEIDEYLSVSTPPVTESAYGDLLDGLNPSLRPADLEFLAGHFAGSATPEVLAFGGTASGDAVFWLCTDTDPDKWSVAAFRRQSPYGTVPWTVFSGGMVEFLLAVLGGNLQPFSDRSLAQGPHEFLGWRAMRGF</sequence>
<dbReference type="InterPro" id="IPR037883">
    <property type="entry name" value="Knr4/Smi1-like_sf"/>
</dbReference>
<dbReference type="SMART" id="SM00860">
    <property type="entry name" value="SMI1_KNR4"/>
    <property type="match status" value="1"/>
</dbReference>